<gene>
    <name evidence="4" type="ORF">DPMN_157580</name>
</gene>
<dbReference type="Gene3D" id="3.10.100.10">
    <property type="entry name" value="Mannose-Binding Protein A, subunit A"/>
    <property type="match status" value="1"/>
</dbReference>
<reference evidence="4" key="1">
    <citation type="journal article" date="2019" name="bioRxiv">
        <title>The Genome of the Zebra Mussel, Dreissena polymorpha: A Resource for Invasive Species Research.</title>
        <authorList>
            <person name="McCartney M.A."/>
            <person name="Auch B."/>
            <person name="Kono T."/>
            <person name="Mallez S."/>
            <person name="Zhang Y."/>
            <person name="Obille A."/>
            <person name="Becker A."/>
            <person name="Abrahante J.E."/>
            <person name="Garbe J."/>
            <person name="Badalamenti J.P."/>
            <person name="Herman A."/>
            <person name="Mangelson H."/>
            <person name="Liachko I."/>
            <person name="Sullivan S."/>
            <person name="Sone E.D."/>
            <person name="Koren S."/>
            <person name="Silverstein K.A.T."/>
            <person name="Beckman K.B."/>
            <person name="Gohl D.M."/>
        </authorList>
    </citation>
    <scope>NUCLEOTIDE SEQUENCE</scope>
    <source>
        <strain evidence="4">Duluth1</strain>
        <tissue evidence="4">Whole animal</tissue>
    </source>
</reference>
<dbReference type="InterPro" id="IPR016186">
    <property type="entry name" value="C-type_lectin-like/link_sf"/>
</dbReference>
<dbReference type="InterPro" id="IPR001304">
    <property type="entry name" value="C-type_lectin-like"/>
</dbReference>
<dbReference type="EMBL" id="JAIWYP010000008">
    <property type="protein sequence ID" value="KAH3779774.1"/>
    <property type="molecule type" value="Genomic_DNA"/>
</dbReference>
<dbReference type="SUPFAM" id="SSF56436">
    <property type="entry name" value="C-type lectin-like"/>
    <property type="match status" value="1"/>
</dbReference>
<evidence type="ECO:0000256" key="2">
    <source>
        <dbReference type="SAM" id="SignalP"/>
    </source>
</evidence>
<comment type="caution">
    <text evidence="4">The sequence shown here is derived from an EMBL/GenBank/DDBJ whole genome shotgun (WGS) entry which is preliminary data.</text>
</comment>
<dbReference type="InterPro" id="IPR050111">
    <property type="entry name" value="C-type_lectin/snaclec_domain"/>
</dbReference>
<name>A0A9D4EIB1_DREPO</name>
<feature type="domain" description="C-type lectin" evidence="3">
    <location>
        <begin position="256"/>
        <end position="369"/>
    </location>
</feature>
<dbReference type="PROSITE" id="PS50041">
    <property type="entry name" value="C_TYPE_LECTIN_2"/>
    <property type="match status" value="1"/>
</dbReference>
<keyword evidence="5" id="KW-1185">Reference proteome</keyword>
<dbReference type="PANTHER" id="PTHR22803">
    <property type="entry name" value="MANNOSE, PHOSPHOLIPASE, LECTIN RECEPTOR RELATED"/>
    <property type="match status" value="1"/>
</dbReference>
<accession>A0A9D4EIB1</accession>
<dbReference type="Pfam" id="PF00059">
    <property type="entry name" value="Lectin_C"/>
    <property type="match status" value="1"/>
</dbReference>
<feature type="signal peptide" evidence="2">
    <location>
        <begin position="1"/>
        <end position="17"/>
    </location>
</feature>
<dbReference type="InterPro" id="IPR016187">
    <property type="entry name" value="CTDL_fold"/>
</dbReference>
<organism evidence="4 5">
    <name type="scientific">Dreissena polymorpha</name>
    <name type="common">Zebra mussel</name>
    <name type="synonym">Mytilus polymorpha</name>
    <dbReference type="NCBI Taxonomy" id="45954"/>
    <lineage>
        <taxon>Eukaryota</taxon>
        <taxon>Metazoa</taxon>
        <taxon>Spiralia</taxon>
        <taxon>Lophotrochozoa</taxon>
        <taxon>Mollusca</taxon>
        <taxon>Bivalvia</taxon>
        <taxon>Autobranchia</taxon>
        <taxon>Heteroconchia</taxon>
        <taxon>Euheterodonta</taxon>
        <taxon>Imparidentia</taxon>
        <taxon>Neoheterodontei</taxon>
        <taxon>Myida</taxon>
        <taxon>Dreissenoidea</taxon>
        <taxon>Dreissenidae</taxon>
        <taxon>Dreissena</taxon>
    </lineage>
</organism>
<dbReference type="AlphaFoldDB" id="A0A9D4EIB1"/>
<dbReference type="OrthoDB" id="441660at2759"/>
<feature type="region of interest" description="Disordered" evidence="1">
    <location>
        <begin position="116"/>
        <end position="188"/>
    </location>
</feature>
<feature type="chain" id="PRO_5038362097" description="C-type lectin domain-containing protein" evidence="2">
    <location>
        <begin position="18"/>
        <end position="400"/>
    </location>
</feature>
<keyword evidence="2" id="KW-0732">Signal</keyword>
<evidence type="ECO:0000259" key="3">
    <source>
        <dbReference type="PROSITE" id="PS50041"/>
    </source>
</evidence>
<sequence>MMFVVFILLTTGVPCWADFLCLCNYNVETTIFREARDDAEALGYLYEFDCKYIIPGGQLTSGWSAIGYEHQVGYVKRAGQIEEQVCPGGIPDADKVPESSSPTTAILSTTTTTIAPKPTTITTSTTPRLTTTTPTTTPRPITTTTTTTTATPLPTPTTTTTTPRPTSKTTKTTTTPIPTTISTTTTTTPTLASSTITSTRLSQQTTTLFPIFTNLTPLRLVTTTTAAPSVVYGQVNLCPAILHQYTREDQGALQQYGDYCYEIVPIRAIWAKAENDCRAKGGHLIHISSKGLQDFIYQWIKSLQFDHACWTGLHDLRTEEQFEWISGDHVIYQNFHPDRKGNLASHYNENCVLLVPYEPYFGQWDDVICGDVGIFGDTGQQNPFICEYSILPRHSSPIVG</sequence>
<evidence type="ECO:0000256" key="1">
    <source>
        <dbReference type="SAM" id="MobiDB-lite"/>
    </source>
</evidence>
<dbReference type="SMART" id="SM00034">
    <property type="entry name" value="CLECT"/>
    <property type="match status" value="1"/>
</dbReference>
<evidence type="ECO:0000313" key="5">
    <source>
        <dbReference type="Proteomes" id="UP000828390"/>
    </source>
</evidence>
<proteinExistence type="predicted"/>
<reference evidence="4" key="2">
    <citation type="submission" date="2020-11" db="EMBL/GenBank/DDBJ databases">
        <authorList>
            <person name="McCartney M.A."/>
            <person name="Auch B."/>
            <person name="Kono T."/>
            <person name="Mallez S."/>
            <person name="Becker A."/>
            <person name="Gohl D.M."/>
            <person name="Silverstein K.A.T."/>
            <person name="Koren S."/>
            <person name="Bechman K.B."/>
            <person name="Herman A."/>
            <person name="Abrahante J.E."/>
            <person name="Garbe J."/>
        </authorList>
    </citation>
    <scope>NUCLEOTIDE SEQUENCE</scope>
    <source>
        <strain evidence="4">Duluth1</strain>
        <tissue evidence="4">Whole animal</tissue>
    </source>
</reference>
<protein>
    <recommendedName>
        <fullName evidence="3">C-type lectin domain-containing protein</fullName>
    </recommendedName>
</protein>
<dbReference type="Proteomes" id="UP000828390">
    <property type="component" value="Unassembled WGS sequence"/>
</dbReference>
<evidence type="ECO:0000313" key="4">
    <source>
        <dbReference type="EMBL" id="KAH3779774.1"/>
    </source>
</evidence>
<dbReference type="CDD" id="cd00037">
    <property type="entry name" value="CLECT"/>
    <property type="match status" value="1"/>
</dbReference>